<dbReference type="Pfam" id="PF19753">
    <property type="entry name" value="DUF6240"/>
    <property type="match status" value="2"/>
</dbReference>
<evidence type="ECO:0000313" key="2">
    <source>
        <dbReference type="EMBL" id="KAB1438644.1"/>
    </source>
</evidence>
<dbReference type="Gene3D" id="3.30.750.140">
    <property type="match status" value="1"/>
</dbReference>
<reference evidence="2 3" key="2">
    <citation type="submission" date="2020-02" db="EMBL/GenBank/DDBJ databases">
        <title>Candidatus Galacturonibacter soehngenii shows hetero-acetogenic catabolism of galacturonic acid but lacks a canonical carbon monoxide dehydrogenase/acetyl-CoA synthase complex.</title>
        <authorList>
            <person name="Diender M."/>
            <person name="Stouten G.R."/>
            <person name="Petersen J.F."/>
            <person name="Nielsen P.H."/>
            <person name="Dueholm M.S."/>
            <person name="Pronk J.T."/>
            <person name="Van Loosdrecht M.C.M."/>
        </authorList>
    </citation>
    <scope>NUCLEOTIDE SEQUENCE [LARGE SCALE GENOMIC DNA]</scope>
    <source>
        <strain evidence="2">GalUA</strain>
    </source>
</reference>
<dbReference type="Proteomes" id="UP000461768">
    <property type="component" value="Unassembled WGS sequence"/>
</dbReference>
<dbReference type="OrthoDB" id="9759262at2"/>
<dbReference type="InterPro" id="IPR038610">
    <property type="entry name" value="FliK-like_C_sf"/>
</dbReference>
<organism evidence="2 3">
    <name type="scientific">Candidatus Galacturonatibacter soehngenii</name>
    <dbReference type="NCBI Taxonomy" id="2307010"/>
    <lineage>
        <taxon>Bacteria</taxon>
        <taxon>Bacillati</taxon>
        <taxon>Bacillota</taxon>
        <taxon>Clostridia</taxon>
        <taxon>Lachnospirales</taxon>
        <taxon>Lachnospiraceae</taxon>
        <taxon>Candidatus Galacturonatibacter</taxon>
    </lineage>
</organism>
<comment type="caution">
    <text evidence="2">The sequence shown here is derived from an EMBL/GenBank/DDBJ whole genome shotgun (WGS) entry which is preliminary data.</text>
</comment>
<evidence type="ECO:0000313" key="3">
    <source>
        <dbReference type="Proteomes" id="UP000461768"/>
    </source>
</evidence>
<name>A0A7V7QL42_9FIRM</name>
<gene>
    <name evidence="2" type="ORF">F7O84_14040</name>
</gene>
<reference evidence="2 3" key="1">
    <citation type="submission" date="2019-09" db="EMBL/GenBank/DDBJ databases">
        <authorList>
            <person name="Valk L.C."/>
        </authorList>
    </citation>
    <scope>NUCLEOTIDE SEQUENCE [LARGE SCALE GENOMIC DNA]</scope>
    <source>
        <strain evidence="2">GalUA</strain>
    </source>
</reference>
<proteinExistence type="predicted"/>
<sequence length="1048" mass="117208">MNVNNKVDLNSIHNKLEFSEKQKNIDSVTQKLFSQDAFKVESSDSKNQLFKMGENAQEDIMQAAQTQPSEFVKSTLAALGKTVTSNDLSELDKEGFDVTEDEVKTIVTVTDKIQIYLATHCEDYQITGDISKEAIEKVAGSSQLAMEISKKLMESNLPITKDNIEDIEEALEIANQLQPISDGALKYLIHNKLAPSIENIYKAEFSGLNSAGGTYAAGFFSEGTGYVGKISDDFNWDSLKESMSKVIESANLKVDNETLSDAKWLMENHIPLTKDTLSQYESLKDVTLPLSQEDVLNQIMQAIQEGKKPVQALVTNEPSFVERAQEAYQVIQETTAQDIKEVIANELPVTISNLKDVQAKQTEDTSEKANSKALEVIENNITYITARRQLEEIRLQMSVEANYRLLKQGISIETSSLQALITELKNAENLYYKQLLDSSDIEASTQNISTLKDITTKLSEIRYVPSDVIGKVVSGETPNSIQGIHKTGSELKSKYDAANQSYEALMTKPRSDMGDHIAKAFQNVDDILTDLGLEITNSNQRAVRILGYNNMEINLENINAVKVADAAVNQTISSLTPKVVLNMIREGINPLDTDVNELNNQIKDMNHLLGDDNSQEKYSEFLWRLEKNSEISSKERDAFVGMYRLLHNVEKTDGQVIGALVNQNAEITLNNLLTGVRTIKNKGLDVKVDDNFGGLESLHFTTTSISEQLSSAFPSQTNMGQEQANNQSGETQYYNNLLDKALREITPDKLEQVFEDGEIKDMSLEKFVDELSNAKENKLISEEYYKEQQEVIQKASQVEKNVITMLSDFRQPITIHNILAADALMNKRGSMFQKLTEQSKENDKLSDAFTQITDALESKEEMQQAYENLEKVAMSSLDEKVKEQDVTSLDLKELKLLRNEIKLTTHLSKEEKYEIPIQIGEEITSINLTVIRGTQSGKVSITMENETVGKAVAEFVLKDKEAYGYIASDNQSGLNILKSNGNVLKNQLEASGISLGKLDFIASKNLDMNQIKHDIEPSEIENQANTKDLYRLAKAFVISIQNQQTKTN</sequence>
<keyword evidence="3" id="KW-1185">Reference proteome</keyword>
<feature type="coiled-coil region" evidence="1">
    <location>
        <begin position="852"/>
        <end position="879"/>
    </location>
</feature>
<dbReference type="RefSeq" id="WP_151146421.1">
    <property type="nucleotide sequence ID" value="NZ_WAGX01000005.1"/>
</dbReference>
<dbReference type="AlphaFoldDB" id="A0A7V7QL42"/>
<evidence type="ECO:0000256" key="1">
    <source>
        <dbReference type="SAM" id="Coils"/>
    </source>
</evidence>
<evidence type="ECO:0008006" key="4">
    <source>
        <dbReference type="Google" id="ProtNLM"/>
    </source>
</evidence>
<protein>
    <recommendedName>
        <fullName evidence="4">Flagellar hook-length control protein FliK</fullName>
    </recommendedName>
</protein>
<dbReference type="InterPro" id="IPR046207">
    <property type="entry name" value="DUF6240"/>
</dbReference>
<dbReference type="EMBL" id="WAGX01000005">
    <property type="protein sequence ID" value="KAB1438644.1"/>
    <property type="molecule type" value="Genomic_DNA"/>
</dbReference>
<accession>A0A7V7QL42</accession>
<keyword evidence="1" id="KW-0175">Coiled coil</keyword>